<feature type="chain" id="PRO_5032818648" evidence="1">
    <location>
        <begin position="24"/>
        <end position="78"/>
    </location>
</feature>
<organism evidence="2 3">
    <name type="scientific">Neptunomonas japonica JAMM 1380</name>
    <dbReference type="NCBI Taxonomy" id="1441457"/>
    <lineage>
        <taxon>Bacteria</taxon>
        <taxon>Pseudomonadati</taxon>
        <taxon>Pseudomonadota</taxon>
        <taxon>Gammaproteobacteria</taxon>
        <taxon>Oceanospirillales</taxon>
        <taxon>Oceanospirillaceae</taxon>
        <taxon>Neptunomonas</taxon>
    </lineage>
</organism>
<keyword evidence="3" id="KW-1185">Reference proteome</keyword>
<dbReference type="EMBL" id="AP014546">
    <property type="protein sequence ID" value="BBB30784.1"/>
    <property type="molecule type" value="Genomic_DNA"/>
</dbReference>
<proteinExistence type="predicted"/>
<feature type="signal peptide" evidence="1">
    <location>
        <begin position="1"/>
        <end position="23"/>
    </location>
</feature>
<dbReference type="Proteomes" id="UP000595332">
    <property type="component" value="Chromosome"/>
</dbReference>
<gene>
    <name evidence="2" type="ORF">NEJAP_2844</name>
</gene>
<evidence type="ECO:0000313" key="2">
    <source>
        <dbReference type="EMBL" id="BBB30784.1"/>
    </source>
</evidence>
<evidence type="ECO:0000313" key="3">
    <source>
        <dbReference type="Proteomes" id="UP000595332"/>
    </source>
</evidence>
<sequence length="78" mass="8532">MKLVKIAVISTLLTLTISSVATAEPQPLMEAALKSLEKAKWELKHASNNKGGHKIAAIINIDKAIKATRKGIRYDNKH</sequence>
<keyword evidence="1" id="KW-0732">Signal</keyword>
<accession>A0A7R6PBR1</accession>
<dbReference type="AlphaFoldDB" id="A0A7R6PBR1"/>
<evidence type="ECO:0000256" key="1">
    <source>
        <dbReference type="SAM" id="SignalP"/>
    </source>
</evidence>
<dbReference type="KEGG" id="njp:NEJAP_2844"/>
<reference evidence="2 3" key="1">
    <citation type="journal article" date="2008" name="Int. J. Syst. Evol. Microbiol.">
        <title>Neptunomonas japonica sp. nov., an Osedax japonicus symbiont-like bacterium isolated from sediment adjacent to sperm whale carcasses off Kagoshima, Japan.</title>
        <authorList>
            <person name="Miyazaki M."/>
            <person name="Nogi Y."/>
            <person name="Fujiwara Y."/>
            <person name="Kawato M."/>
            <person name="Kubokawa K."/>
            <person name="Horikoshi K."/>
        </authorList>
    </citation>
    <scope>NUCLEOTIDE SEQUENCE [LARGE SCALE GENOMIC DNA]</scope>
    <source>
        <strain evidence="2 3">JAMM 1380</strain>
    </source>
</reference>
<dbReference type="RefSeq" id="WP_201347944.1">
    <property type="nucleotide sequence ID" value="NZ_AP014546.1"/>
</dbReference>
<name>A0A7R6PBR1_9GAMM</name>
<protein>
    <submittedName>
        <fullName evidence="2">Uncharacterized protein</fullName>
    </submittedName>
</protein>